<keyword evidence="2 3" id="KW-0378">Hydrolase</keyword>
<organism evidence="5 6">
    <name type="scientific">Staphylococcus aureus subsp. aureus DR10</name>
    <dbReference type="NCBI Taxonomy" id="1155079"/>
    <lineage>
        <taxon>Bacteria</taxon>
        <taxon>Bacillati</taxon>
        <taxon>Bacillota</taxon>
        <taxon>Bacilli</taxon>
        <taxon>Bacillales</taxon>
        <taxon>Staphylococcaceae</taxon>
        <taxon>Staphylococcus</taxon>
    </lineage>
</organism>
<dbReference type="FunFam" id="3.10.129.10:FF:000027">
    <property type="entry name" value="Uncharacterized acyl-CoA thioester hydrolase"/>
    <property type="match status" value="1"/>
</dbReference>
<dbReference type="CDD" id="cd03442">
    <property type="entry name" value="BFIT_BACH"/>
    <property type="match status" value="1"/>
</dbReference>
<reference evidence="5 6" key="1">
    <citation type="journal article" date="2012" name="MBio">
        <title>Identification of a highly transmissible animal-independent Staphylococcus aureus ST398 clone with distinct genomic and cell adhesion properties.</title>
        <authorList>
            <person name="Uhlemann A.C."/>
            <person name="Porcella S.F."/>
            <person name="Trivedi S."/>
            <person name="Sullivan S.B."/>
            <person name="Hafer C."/>
            <person name="Kennedy A.D."/>
            <person name="Barbian K.D."/>
            <person name="McCarthy A.J."/>
            <person name="Street C."/>
            <person name="Hirschberg D.L."/>
            <person name="Lipkin W.I."/>
            <person name="Lindsay J.A."/>
            <person name="DeLeo F.R."/>
            <person name="Lowy F.D."/>
        </authorList>
    </citation>
    <scope>NUCLEOTIDE SEQUENCE [LARGE SCALE GENOMIC DNA]</scope>
    <source>
        <strain evidence="5 6">DR10</strain>
    </source>
</reference>
<feature type="domain" description="HotDog ACOT-type" evidence="4">
    <location>
        <begin position="17"/>
        <end position="129"/>
    </location>
</feature>
<sequence>MGDKIMTNQDRPMKSMSESKCYKNRQVFPQDTNHHHTMFGGTLMANIDEIAAITAMKHAGAQVVTASTDSVDFLKPIKTGDILQYVAMVSYAGTSSMEVVVQIRIDDVFNNKHDLAALSYLTFVALDDEGKPKHVPGVYPEDDVEKWFYDTAPQRVERRKARRIESKQTIEYLAQVQHIRD</sequence>
<dbReference type="PANTHER" id="PTHR11049">
    <property type="entry name" value="ACYL COENZYME A THIOESTER HYDROLASE"/>
    <property type="match status" value="1"/>
</dbReference>
<dbReference type="PROSITE" id="PS51770">
    <property type="entry name" value="HOTDOG_ACOT"/>
    <property type="match status" value="1"/>
</dbReference>
<accession>A0ABC9PYI7</accession>
<comment type="similarity">
    <text evidence="1">Belongs to the acyl coenzyme A hydrolase family.</text>
</comment>
<dbReference type="EC" id="3.1.2.20" evidence="5"/>
<evidence type="ECO:0000313" key="5">
    <source>
        <dbReference type="EMBL" id="EIA13571.1"/>
    </source>
</evidence>
<dbReference type="Proteomes" id="UP000003093">
    <property type="component" value="Unassembled WGS sequence"/>
</dbReference>
<dbReference type="EMBL" id="AIDT01000014">
    <property type="protein sequence ID" value="EIA13571.1"/>
    <property type="molecule type" value="Genomic_DNA"/>
</dbReference>
<evidence type="ECO:0000259" key="4">
    <source>
        <dbReference type="PROSITE" id="PS51770"/>
    </source>
</evidence>
<name>A0ABC9PYI7_STAA5</name>
<dbReference type="AlphaFoldDB" id="A0ABC9PYI7"/>
<protein>
    <submittedName>
        <fullName evidence="5">Acyl-CoA hydrolase</fullName>
        <ecNumber evidence="5">3.1.2.20</ecNumber>
    </submittedName>
</protein>
<evidence type="ECO:0000313" key="6">
    <source>
        <dbReference type="Proteomes" id="UP000003093"/>
    </source>
</evidence>
<dbReference type="Gene3D" id="3.10.129.10">
    <property type="entry name" value="Hotdog Thioesterase"/>
    <property type="match status" value="1"/>
</dbReference>
<dbReference type="SUPFAM" id="SSF54637">
    <property type="entry name" value="Thioesterase/thiol ester dehydrase-isomerase"/>
    <property type="match status" value="1"/>
</dbReference>
<evidence type="ECO:0000256" key="3">
    <source>
        <dbReference type="PROSITE-ProRule" id="PRU01106"/>
    </source>
</evidence>
<dbReference type="Pfam" id="PF03061">
    <property type="entry name" value="4HBT"/>
    <property type="match status" value="1"/>
</dbReference>
<gene>
    <name evidence="5" type="ORF">ST398NM02_1971</name>
</gene>
<dbReference type="InterPro" id="IPR029069">
    <property type="entry name" value="HotDog_dom_sf"/>
</dbReference>
<proteinExistence type="inferred from homology"/>
<evidence type="ECO:0000256" key="1">
    <source>
        <dbReference type="ARBA" id="ARBA00010458"/>
    </source>
</evidence>
<dbReference type="InterPro" id="IPR033120">
    <property type="entry name" value="HOTDOG_ACOT"/>
</dbReference>
<evidence type="ECO:0000256" key="2">
    <source>
        <dbReference type="ARBA" id="ARBA00022801"/>
    </source>
</evidence>
<dbReference type="PANTHER" id="PTHR11049:SF24">
    <property type="entry name" value="CYTOSOLIC ACYL COENZYME A THIOESTER HYDROLASE"/>
    <property type="match status" value="1"/>
</dbReference>
<dbReference type="InterPro" id="IPR006683">
    <property type="entry name" value="Thioestr_dom"/>
</dbReference>
<comment type="caution">
    <text evidence="5">The sequence shown here is derived from an EMBL/GenBank/DDBJ whole genome shotgun (WGS) entry which is preliminary data.</text>
</comment>
<dbReference type="GO" id="GO:0047617">
    <property type="term" value="F:fatty acyl-CoA hydrolase activity"/>
    <property type="evidence" value="ECO:0007669"/>
    <property type="project" value="UniProtKB-EC"/>
</dbReference>
<dbReference type="InterPro" id="IPR040170">
    <property type="entry name" value="Cytosol_ACT"/>
</dbReference>